<dbReference type="CDD" id="cd00104">
    <property type="entry name" value="KAZAL_FS"/>
    <property type="match status" value="2"/>
</dbReference>
<dbReference type="InterPro" id="IPR022409">
    <property type="entry name" value="PKD/Chitinase_dom"/>
</dbReference>
<dbReference type="RefSeq" id="WP_090165636.1">
    <property type="nucleotide sequence ID" value="NZ_FOFB01000003.1"/>
</dbReference>
<dbReference type="STRING" id="478744.SAMN05444359_103160"/>
<dbReference type="OrthoDB" id="7794186at2"/>
<evidence type="ECO:0000313" key="4">
    <source>
        <dbReference type="EMBL" id="SEP89249.1"/>
    </source>
</evidence>
<evidence type="ECO:0000313" key="5">
    <source>
        <dbReference type="Proteomes" id="UP000199021"/>
    </source>
</evidence>
<dbReference type="InterPro" id="IPR053265">
    <property type="entry name" value="Serpin"/>
</dbReference>
<dbReference type="PROSITE" id="PS51465">
    <property type="entry name" value="KAZAL_2"/>
    <property type="match status" value="2"/>
</dbReference>
<dbReference type="InterPro" id="IPR036439">
    <property type="entry name" value="Dockerin_dom_sf"/>
</dbReference>
<accession>A0A1H9BK25</accession>
<dbReference type="SUPFAM" id="SSF63446">
    <property type="entry name" value="Type I dockerin domain"/>
    <property type="match status" value="1"/>
</dbReference>
<dbReference type="Pfam" id="PF18911">
    <property type="entry name" value="PKD_4"/>
    <property type="match status" value="1"/>
</dbReference>
<evidence type="ECO:0000256" key="1">
    <source>
        <dbReference type="SAM" id="SignalP"/>
    </source>
</evidence>
<dbReference type="Gene3D" id="2.60.40.680">
    <property type="match status" value="1"/>
</dbReference>
<evidence type="ECO:0000259" key="2">
    <source>
        <dbReference type="PROSITE" id="PS50093"/>
    </source>
</evidence>
<reference evidence="5" key="1">
    <citation type="submission" date="2016-10" db="EMBL/GenBank/DDBJ databases">
        <authorList>
            <person name="Varghese N."/>
            <person name="Submissions S."/>
        </authorList>
    </citation>
    <scope>NUCLEOTIDE SEQUENCE [LARGE SCALE GENOMIC DNA]</scope>
    <source>
        <strain evidence="5">DSM 24740</strain>
    </source>
</reference>
<dbReference type="InParanoid" id="A0A1H9BK25"/>
<organism evidence="4 5">
    <name type="scientific">Neolewinella agarilytica</name>
    <dbReference type="NCBI Taxonomy" id="478744"/>
    <lineage>
        <taxon>Bacteria</taxon>
        <taxon>Pseudomonadati</taxon>
        <taxon>Bacteroidota</taxon>
        <taxon>Saprospiria</taxon>
        <taxon>Saprospirales</taxon>
        <taxon>Lewinellaceae</taxon>
        <taxon>Neolewinella</taxon>
    </lineage>
</organism>
<dbReference type="SUPFAM" id="SSF89260">
    <property type="entry name" value="Collagen-binding domain"/>
    <property type="match status" value="1"/>
</dbReference>
<gene>
    <name evidence="4" type="ORF">SAMN05444359_103160</name>
</gene>
<dbReference type="InterPro" id="IPR035986">
    <property type="entry name" value="PKD_dom_sf"/>
</dbReference>
<dbReference type="InterPro" id="IPR018247">
    <property type="entry name" value="EF_Hand_1_Ca_BS"/>
</dbReference>
<dbReference type="SMART" id="SM00280">
    <property type="entry name" value="KAZAL"/>
    <property type="match status" value="2"/>
</dbReference>
<feature type="domain" description="Kazal-like" evidence="3">
    <location>
        <begin position="319"/>
        <end position="368"/>
    </location>
</feature>
<dbReference type="InterPro" id="IPR013783">
    <property type="entry name" value="Ig-like_fold"/>
</dbReference>
<dbReference type="Gene3D" id="1.10.1330.10">
    <property type="entry name" value="Dockerin domain"/>
    <property type="match status" value="1"/>
</dbReference>
<dbReference type="InterPro" id="IPR002350">
    <property type="entry name" value="Kazal_dom"/>
</dbReference>
<name>A0A1H9BK25_9BACT</name>
<sequence length="2617" mass="276665">MFCNFTSGILLILFSLVSVSLSAQEQLIWPGDVNDNGQVNGADMLYWARAYGVRGFERPDATTDWVGQKMGTPWDLKFPDERNLAYADMDGDGRISGFDLPVLFQNQHRTRVSAQTDDAYELPDTSANYDAKLLLVPAGVELTATGTFLNFEVQLTGRDSSFDRFHGISFYASFSDGLFKDYSYGEETSAEAALSGGKAMLNWLTVDSSAQIINYTLTAIHHRALRADGIIGRVAIPFSPGFNIDQLDTAAVVIDSIVLHDPSMNSYRVATDPIVLSGDTGCSLTVSPVCGNDGRTYLNSCFAEAAGITVYTAGACWNPGLDPFAMNPDANCPSSYEPVCGFNGVTYANACAAEAAGVTNYSVGVCNPSDLSCYDPTLIAISSGTSVNQDNGIISFYCDNASGPVCGCDGQQYPSACAAEASGVRSYVSGGCGDGCVDPTMIGIAEDCGTTPDYVCGCNDETYINACFAEAAGVMNYTSGPCNGASGWCNEATVISCGDYLPNETTIGAGNQITDYPGATSVRMQGTDRVYVFEKTSAGDLQIGLEIMTPGLNMDIFLLTGDCSNYQVVGHSTTSNSQTNNEGIVLEDAPNGTYYIIVDAPYAGPGGDYRLELSCGYLDCSERVPLSCGVTYNGTNAGGTDDVSTYTCGPQLNVENNGPEIVHTFTITEEGPVSIHLTGMTANLELFLLSECSRRSCLTFSQNSGTNNERIDIAWLPAGTYYVVVDGYNGAISNYSLRVDCEASCALETQILSQSGTACGQSGGSIQLSVTGGSPTYTAHYVGPVCRTATSYDGHFTFANLPPGTYTTWIEDANGCETELVFTITAGDGGLDATFTPIDAGCGEEGSIRVNMTNPGTAPYTVYLSGRINTTLTTSRTSFGISPLPTGQYTVAIADASGCSVSRTLTVGQSNGNLDVTVSSEPVGCDGSLGEIVVDTDSGTLPYTVRLATGPVTGAQVVNGYDFRIHDLPAGQYSFILTDATGCSFEQQVVVGNSELEATVSATPANCGVAGAARVNVSTGTAPYTINYSGPTSGTVTADEAVTVINGLASGTYTFSIWSADGCDASETVFVDDNGGSLGFTVTQMTAACGDNNSDLQLIVSGGTPNYSVSWTGTFSGTADVGGNGVATVDLPPGNYTFVATDFGGCTATREININGGLSGANQQSFVFGAGCGQVDNIRTLLNGGEAPFDVVVTAASCPDQNQSFRVFENTFDLMGLPNCDYTIQVTDAAGCQSTRQVTVDVDPDADILVLSTDGGSCGGTGAIDLDITAGDTPYFIEWTGPESGNVNLVSQEYRVTDLPAGTYTFTLTNNDGCEDTQTITLNNDGSLEVISSVVADDCGRPDQIWNDIEGGSGPYDVQVTRVCGEEESPVTVEMSGNGFEIVGLQPCCYEMVVTDANGCSTTTTVCVEAYNFFNVIPNDGVCGQDGGVVVEIMNSNAVGPFSVSYRGPESADLTTNGTTFELDDLTPGQYTFTVTDANGCMETETVMIDDIPSDLSLSTAVINNDCGQYNQLWNDVIGGVLPYSVVVTRLCDGAIDTSFSLNVSGFELEDLDECCYEVKVTDALGCMVTTESCVEDESPELFTPTPVSGPCGQDGRIDLDFTRGTTPYQVTYTGPISGDNTVNGNALSINDAPAGTYTFTVTDAAGCTETESVTVVATTSDLVLTAALIYNECGQYNQIWVDIFNGTGPYSIEVVRLCDGTTMTDFVTGDLGFELMDLPPCDYKIIVTDAAGCMHMDVITVFPAPVNLFDIDFGSGECNELGFFSLDIVRGTAPFTITYEGPVSGSFETDDTDYARGDLPSGDYTVFVTDSIGCIETAQFTINNTTTDLDLVTSLIFNDCNQLNQLWSDINGGVPPFNVEVTRLCDNTVDTTFTLSERIFELVNREPCEYKLKVTDATGCMDMETINVQSSSANLFDVTIDNSCDSSGFHLDFIGGNGPYRVVLAGPLSDQFLDVMDELYIAAPPGDYMIRAFSADGCSEMNFNGVVGGGTGDLPFVGFNAEVNGLTATLVNNSGSGAVSWDFGDGNTSDEPNPLHVYATGGTYNVCLTITNECGDATFCQEVEAIASDNVQIIVGSATSFGGNSVSVPVSIQGMENLATISGTFELVDGNVATMTHVSAGAILPQFNTSNNSFTFVANGSEGIDLEGNVNVLFYLHFDLGMSTGSSDIMLAEGPVSLEVSAIQNGVPVLVPTTYIPGFVTVADNVLGNISSMAYNLDDETIEPVIFELSEPNGSYIFELPDNADGIASTPAGLLMGRMYYLEPVKNTDPRNGLSSFEIFLGQRLLLGYEVPQIVDPRQILSLDANCSQSFTNLDLYLLQRLLIDDLEEVPGCNSWTFIPDSHEFPADWNQNNVFPAPRRAEVVLESDSMVMFTGVKIGDLIGDADPGRSTGELALELALPENPQVGETYTLRLDLADAQELVSFQGGLQLADGLELVSVAGASLPELVIGDRLSERGQLLLSWFSETGEAQALTAGASLVEVAVRVTDRFRSTDAWLSFDPNAMDAAAHNATASRLIPTINEMAPAVATSAFRLYPAVPNPAADFTDLRFDLPEAGATELLLFDALGRQIARRLQNLDAGSQSLRLDTRALPAGTYHYQLRAAGELGSGKLVVRR</sequence>
<dbReference type="SUPFAM" id="SSF100895">
    <property type="entry name" value="Kazal-type serine protease inhibitors"/>
    <property type="match status" value="2"/>
</dbReference>
<keyword evidence="1" id="KW-0732">Signal</keyword>
<dbReference type="PANTHER" id="PTHR21131:SF0">
    <property type="entry name" value="GEO10195P1-RELATED"/>
    <property type="match status" value="1"/>
</dbReference>
<feature type="chain" id="PRO_5011634599" evidence="1">
    <location>
        <begin position="24"/>
        <end position="2617"/>
    </location>
</feature>
<evidence type="ECO:0000259" key="3">
    <source>
        <dbReference type="PROSITE" id="PS51465"/>
    </source>
</evidence>
<dbReference type="SMART" id="SM00089">
    <property type="entry name" value="PKD"/>
    <property type="match status" value="1"/>
</dbReference>
<dbReference type="PANTHER" id="PTHR21131">
    <property type="entry name" value="SERINE-TYPE ENDOPEPTIDASE INHIBITOR"/>
    <property type="match status" value="1"/>
</dbReference>
<dbReference type="GO" id="GO:0000272">
    <property type="term" value="P:polysaccharide catabolic process"/>
    <property type="evidence" value="ECO:0007669"/>
    <property type="project" value="InterPro"/>
</dbReference>
<dbReference type="EMBL" id="FOFB01000003">
    <property type="protein sequence ID" value="SEP89249.1"/>
    <property type="molecule type" value="Genomic_DNA"/>
</dbReference>
<dbReference type="PROSITE" id="PS50093">
    <property type="entry name" value="PKD"/>
    <property type="match status" value="1"/>
</dbReference>
<keyword evidence="5" id="KW-1185">Reference proteome</keyword>
<dbReference type="GO" id="GO:0004553">
    <property type="term" value="F:hydrolase activity, hydrolyzing O-glycosyl compounds"/>
    <property type="evidence" value="ECO:0007669"/>
    <property type="project" value="InterPro"/>
</dbReference>
<dbReference type="InterPro" id="IPR002105">
    <property type="entry name" value="Dockerin_1_rpt"/>
</dbReference>
<proteinExistence type="predicted"/>
<feature type="domain" description="PKD" evidence="2">
    <location>
        <begin position="2022"/>
        <end position="2059"/>
    </location>
</feature>
<feature type="signal peptide" evidence="1">
    <location>
        <begin position="1"/>
        <end position="23"/>
    </location>
</feature>
<dbReference type="SUPFAM" id="SSF49299">
    <property type="entry name" value="PKD domain"/>
    <property type="match status" value="1"/>
</dbReference>
<dbReference type="CDD" id="cd00146">
    <property type="entry name" value="PKD"/>
    <property type="match status" value="1"/>
</dbReference>
<dbReference type="InterPro" id="IPR036058">
    <property type="entry name" value="Kazal_dom_sf"/>
</dbReference>
<dbReference type="Proteomes" id="UP000199021">
    <property type="component" value="Unassembled WGS sequence"/>
</dbReference>
<dbReference type="Gene3D" id="2.60.40.10">
    <property type="entry name" value="Immunoglobulins"/>
    <property type="match status" value="1"/>
</dbReference>
<protein>
    <submittedName>
        <fullName evidence="4">Por secretion system C-terminal sorting domain-containing protein</fullName>
    </submittedName>
</protein>
<dbReference type="PROSITE" id="PS00018">
    <property type="entry name" value="EF_HAND_1"/>
    <property type="match status" value="2"/>
</dbReference>
<dbReference type="Gene3D" id="2.60.120.380">
    <property type="match status" value="2"/>
</dbReference>
<dbReference type="InterPro" id="IPR000601">
    <property type="entry name" value="PKD_dom"/>
</dbReference>
<dbReference type="Pfam" id="PF00404">
    <property type="entry name" value="Dockerin_1"/>
    <property type="match status" value="1"/>
</dbReference>
<dbReference type="Pfam" id="PF07648">
    <property type="entry name" value="Kazal_2"/>
    <property type="match status" value="3"/>
</dbReference>
<dbReference type="Gene3D" id="3.30.60.30">
    <property type="match status" value="2"/>
</dbReference>
<feature type="domain" description="Kazal-like" evidence="3">
    <location>
        <begin position="270"/>
        <end position="318"/>
    </location>
</feature>